<keyword evidence="5" id="KW-0460">Magnesium</keyword>
<proteinExistence type="predicted"/>
<evidence type="ECO:0000313" key="9">
    <source>
        <dbReference type="Proteomes" id="UP001305521"/>
    </source>
</evidence>
<evidence type="ECO:0000256" key="3">
    <source>
        <dbReference type="ARBA" id="ARBA00022723"/>
    </source>
</evidence>
<comment type="cofactor">
    <cofactor evidence="2">
        <name>Mg(2+)</name>
        <dbReference type="ChEBI" id="CHEBI:18420"/>
    </cofactor>
</comment>
<dbReference type="InterPro" id="IPR015797">
    <property type="entry name" value="NUDIX_hydrolase-like_dom_sf"/>
</dbReference>
<keyword evidence="3" id="KW-0479">Metal-binding</keyword>
<feature type="domain" description="Nudix hydrolase" evidence="7">
    <location>
        <begin position="6"/>
        <end position="177"/>
    </location>
</feature>
<keyword evidence="6" id="KW-0464">Manganese</keyword>
<dbReference type="Proteomes" id="UP001305521">
    <property type="component" value="Chromosome"/>
</dbReference>
<reference evidence="8 9" key="1">
    <citation type="submission" date="2023-11" db="EMBL/GenBank/DDBJ databases">
        <title>Arctic aerobic anoxygenic photoheterotroph Sediminicoccus rosea KRV36 adapts its photosynthesis to long days of polar summer.</title>
        <authorList>
            <person name="Tomasch J."/>
            <person name="Kopejtka K."/>
            <person name="Bily T."/>
            <person name="Gardiner A.T."/>
            <person name="Gardian Z."/>
            <person name="Shivaramu S."/>
            <person name="Koblizek M."/>
            <person name="Engelhardt F."/>
            <person name="Kaftan D."/>
        </authorList>
    </citation>
    <scope>NUCLEOTIDE SEQUENCE [LARGE SCALE GENOMIC DNA]</scope>
    <source>
        <strain evidence="8 9">R-30</strain>
    </source>
</reference>
<dbReference type="EMBL" id="CP137852">
    <property type="protein sequence ID" value="WPB83073.1"/>
    <property type="molecule type" value="Genomic_DNA"/>
</dbReference>
<comment type="cofactor">
    <cofactor evidence="1">
        <name>Mn(2+)</name>
        <dbReference type="ChEBI" id="CHEBI:29035"/>
    </cofactor>
</comment>
<evidence type="ECO:0000259" key="7">
    <source>
        <dbReference type="PROSITE" id="PS51462"/>
    </source>
</evidence>
<dbReference type="CDD" id="cd18870">
    <property type="entry name" value="NUDIX_AcylCoAdiphos_Nudt19"/>
    <property type="match status" value="1"/>
</dbReference>
<evidence type="ECO:0000256" key="4">
    <source>
        <dbReference type="ARBA" id="ARBA00022801"/>
    </source>
</evidence>
<evidence type="ECO:0000256" key="6">
    <source>
        <dbReference type="ARBA" id="ARBA00023211"/>
    </source>
</evidence>
<dbReference type="RefSeq" id="WP_318647054.1">
    <property type="nucleotide sequence ID" value="NZ_CP137852.1"/>
</dbReference>
<dbReference type="Pfam" id="PF00293">
    <property type="entry name" value="NUDIX"/>
    <property type="match status" value="1"/>
</dbReference>
<dbReference type="InterPro" id="IPR039121">
    <property type="entry name" value="NUDT19"/>
</dbReference>
<keyword evidence="9" id="KW-1185">Reference proteome</keyword>
<protein>
    <submittedName>
        <fullName evidence="8">NUDIX domain-containing protein</fullName>
    </submittedName>
</protein>
<organism evidence="8 9">
    <name type="scientific">Sediminicoccus rosea</name>
    <dbReference type="NCBI Taxonomy" id="1225128"/>
    <lineage>
        <taxon>Bacteria</taxon>
        <taxon>Pseudomonadati</taxon>
        <taxon>Pseudomonadota</taxon>
        <taxon>Alphaproteobacteria</taxon>
        <taxon>Acetobacterales</taxon>
        <taxon>Roseomonadaceae</taxon>
        <taxon>Sediminicoccus</taxon>
    </lineage>
</organism>
<dbReference type="InterPro" id="IPR000086">
    <property type="entry name" value="NUDIX_hydrolase_dom"/>
</dbReference>
<keyword evidence="4" id="KW-0378">Hydrolase</keyword>
<sequence length="246" mass="26211">MSTPVLPRPAATILLLRDGREGLEVLMVARAREVDFASGALVFPGGRVETTDAALAPPDDPLGAFRVAAIREAWEESGILLAHPPGPELPPEGEFLAHLHARGVRPSHAALTPFAHWITPAHSPKRFDTHFFLAHAPEDQEAIHDGREAVEAVWIRPEIAIAEADGGRRTLVFATRLNLQRLARHRAAEEAIAAARTTPIVTVMPEPLPDGAGGTLLRIPEAAGYGGSLFAAKGPPASGGQWPGQR</sequence>
<gene>
    <name evidence="8" type="ORF">R9Z33_13255</name>
</gene>
<evidence type="ECO:0000313" key="8">
    <source>
        <dbReference type="EMBL" id="WPB83073.1"/>
    </source>
</evidence>
<dbReference type="PANTHER" id="PTHR12318">
    <property type="entry name" value="TESTOSTERONE-REGULATED PROTEIN RP2"/>
    <property type="match status" value="1"/>
</dbReference>
<evidence type="ECO:0000256" key="1">
    <source>
        <dbReference type="ARBA" id="ARBA00001936"/>
    </source>
</evidence>
<dbReference type="Gene3D" id="3.90.79.10">
    <property type="entry name" value="Nucleoside Triphosphate Pyrophosphohydrolase"/>
    <property type="match status" value="1"/>
</dbReference>
<dbReference type="PANTHER" id="PTHR12318:SF0">
    <property type="entry name" value="ACYL-COENZYME A DIPHOSPHATASE NUDT19"/>
    <property type="match status" value="1"/>
</dbReference>
<evidence type="ECO:0000256" key="5">
    <source>
        <dbReference type="ARBA" id="ARBA00022842"/>
    </source>
</evidence>
<name>A0ABZ0PBJ3_9PROT</name>
<dbReference type="SUPFAM" id="SSF55811">
    <property type="entry name" value="Nudix"/>
    <property type="match status" value="1"/>
</dbReference>
<evidence type="ECO:0000256" key="2">
    <source>
        <dbReference type="ARBA" id="ARBA00001946"/>
    </source>
</evidence>
<accession>A0ABZ0PBJ3</accession>
<dbReference type="PROSITE" id="PS51462">
    <property type="entry name" value="NUDIX"/>
    <property type="match status" value="1"/>
</dbReference>